<name>A0A4C2ADG2_EUMVA</name>
<organism evidence="2 3">
    <name type="scientific">Eumeta variegata</name>
    <name type="common">Bagworm moth</name>
    <name type="synonym">Eumeta japonica</name>
    <dbReference type="NCBI Taxonomy" id="151549"/>
    <lineage>
        <taxon>Eukaryota</taxon>
        <taxon>Metazoa</taxon>
        <taxon>Ecdysozoa</taxon>
        <taxon>Arthropoda</taxon>
        <taxon>Hexapoda</taxon>
        <taxon>Insecta</taxon>
        <taxon>Pterygota</taxon>
        <taxon>Neoptera</taxon>
        <taxon>Endopterygota</taxon>
        <taxon>Lepidoptera</taxon>
        <taxon>Glossata</taxon>
        <taxon>Ditrysia</taxon>
        <taxon>Tineoidea</taxon>
        <taxon>Psychidae</taxon>
        <taxon>Oiketicinae</taxon>
        <taxon>Eumeta</taxon>
    </lineage>
</organism>
<protein>
    <submittedName>
        <fullName evidence="2">Uncharacterized protein</fullName>
    </submittedName>
</protein>
<sequence>MRDGQTERKKRHIRHSDDTTSAKKRGRRNRSRLEYKIWNKNWMEIKTESETGIGVETKEIVLNKTRLEFRSRTEAKPTVELEFNSRTTGLLSPRKPTPDCLSSRAHASVCGGGFLAVWRRLMMDSVFFQTSLFSRALQCDGWLATVSDAPLSCIL</sequence>
<evidence type="ECO:0000313" key="2">
    <source>
        <dbReference type="EMBL" id="GBP98110.1"/>
    </source>
</evidence>
<feature type="region of interest" description="Disordered" evidence="1">
    <location>
        <begin position="1"/>
        <end position="28"/>
    </location>
</feature>
<accession>A0A4C2ADG2</accession>
<evidence type="ECO:0000256" key="1">
    <source>
        <dbReference type="SAM" id="MobiDB-lite"/>
    </source>
</evidence>
<reference evidence="2 3" key="1">
    <citation type="journal article" date="2019" name="Commun. Biol.">
        <title>The bagworm genome reveals a unique fibroin gene that provides high tensile strength.</title>
        <authorList>
            <person name="Kono N."/>
            <person name="Nakamura H."/>
            <person name="Ohtoshi R."/>
            <person name="Tomita M."/>
            <person name="Numata K."/>
            <person name="Arakawa K."/>
        </authorList>
    </citation>
    <scope>NUCLEOTIDE SEQUENCE [LARGE SCALE GENOMIC DNA]</scope>
</reference>
<evidence type="ECO:0000313" key="3">
    <source>
        <dbReference type="Proteomes" id="UP000299102"/>
    </source>
</evidence>
<comment type="caution">
    <text evidence="2">The sequence shown here is derived from an EMBL/GenBank/DDBJ whole genome shotgun (WGS) entry which is preliminary data.</text>
</comment>
<gene>
    <name evidence="2" type="ORF">EVAR_95886_1</name>
</gene>
<dbReference type="Proteomes" id="UP000299102">
    <property type="component" value="Unassembled WGS sequence"/>
</dbReference>
<keyword evidence="3" id="KW-1185">Reference proteome</keyword>
<dbReference type="AlphaFoldDB" id="A0A4C2ADG2"/>
<proteinExistence type="predicted"/>
<dbReference type="EMBL" id="BGZK01003069">
    <property type="protein sequence ID" value="GBP98110.1"/>
    <property type="molecule type" value="Genomic_DNA"/>
</dbReference>